<proteinExistence type="predicted"/>
<accession>A0ABU5H4B3</accession>
<name>A0ABU5H4B3_9BACT</name>
<dbReference type="Gene3D" id="3.20.20.80">
    <property type="entry name" value="Glycosidases"/>
    <property type="match status" value="1"/>
</dbReference>
<evidence type="ECO:0000313" key="2">
    <source>
        <dbReference type="Proteomes" id="UP001291309"/>
    </source>
</evidence>
<keyword evidence="2" id="KW-1185">Reference proteome</keyword>
<gene>
    <name evidence="1" type="ORF">SYV04_16210</name>
</gene>
<evidence type="ECO:0000313" key="1">
    <source>
        <dbReference type="EMBL" id="MDY7227962.1"/>
    </source>
</evidence>
<protein>
    <submittedName>
        <fullName evidence="1">Uncharacterized protein</fullName>
    </submittedName>
</protein>
<dbReference type="PROSITE" id="PS51257">
    <property type="entry name" value="PROKAR_LIPOPROTEIN"/>
    <property type="match status" value="1"/>
</dbReference>
<sequence length="571" mass="61485">MRNRWQTAVLVASVLGACGPVSEDTLEAEVVGTAQQEALTGVTLGLNAGPIYANVQQPLSTYSEQIFCEASNLGAKWIRIEADRSDVDVESYQRIVQKAKSKNIKVLVVVPARYCGADTVQAEIDTFTTSFVSHLNDLTTNVFVGAAAVDGFEIGDEVNVQDQGCVSGVNRYPVSPNAFAWLLRRTWEWKTTNARTELIVSGGLRNTYISSSGSDTAATFYTPFFNSLALKNYPGNRPFDYFGIHPYNNANMDYTCINSGSSVCFAGWKSNVTNGLKNIATRVNTATGTTGSKLFATEFGFQLAICTNNNCVRDTNQMTAAMQAAGDAFVNSAVTPIALWNNYRDDANEHFGLRDQWDTAAGLYPVRTTLWNKFRNLAGGTGSTVPEACWVPGEYFNAGFESGDTLRTTQAGDWAYGYYKGECAPGERMMGLSRSTANNWSRVGLCYKDPLDSSRYLHTSCNAVAVDVSPSSSTDWAYGNFKAECGAGKYVAAFAQLPETHDLSYVLCCPATVSGNSCSSVVFAGADNRETLASGDWDSGGFKGECGVGRYVAGVSRTAAGDPHALLCCAQ</sequence>
<reference evidence="1 2" key="1">
    <citation type="submission" date="2023-12" db="EMBL/GenBank/DDBJ databases">
        <title>the genome sequence of Hyalangium sp. s54d21.</title>
        <authorList>
            <person name="Zhang X."/>
        </authorList>
    </citation>
    <scope>NUCLEOTIDE SEQUENCE [LARGE SCALE GENOMIC DNA]</scope>
    <source>
        <strain evidence="2">s54d21</strain>
    </source>
</reference>
<dbReference type="EMBL" id="JAXIVS010000005">
    <property type="protein sequence ID" value="MDY7227962.1"/>
    <property type="molecule type" value="Genomic_DNA"/>
</dbReference>
<dbReference type="RefSeq" id="WP_321546690.1">
    <property type="nucleotide sequence ID" value="NZ_JAXIVS010000005.1"/>
</dbReference>
<comment type="caution">
    <text evidence="1">The sequence shown here is derived from an EMBL/GenBank/DDBJ whole genome shotgun (WGS) entry which is preliminary data.</text>
</comment>
<dbReference type="Proteomes" id="UP001291309">
    <property type="component" value="Unassembled WGS sequence"/>
</dbReference>
<dbReference type="SUPFAM" id="SSF51445">
    <property type="entry name" value="(Trans)glycosidases"/>
    <property type="match status" value="1"/>
</dbReference>
<organism evidence="1 2">
    <name type="scientific">Hyalangium rubrum</name>
    <dbReference type="NCBI Taxonomy" id="3103134"/>
    <lineage>
        <taxon>Bacteria</taxon>
        <taxon>Pseudomonadati</taxon>
        <taxon>Myxococcota</taxon>
        <taxon>Myxococcia</taxon>
        <taxon>Myxococcales</taxon>
        <taxon>Cystobacterineae</taxon>
        <taxon>Archangiaceae</taxon>
        <taxon>Hyalangium</taxon>
    </lineage>
</organism>
<dbReference type="InterPro" id="IPR017853">
    <property type="entry name" value="GH"/>
</dbReference>